<dbReference type="InterPro" id="IPR001623">
    <property type="entry name" value="DnaJ_domain"/>
</dbReference>
<dbReference type="Gene3D" id="1.10.287.110">
    <property type="entry name" value="DnaJ domain"/>
    <property type="match status" value="1"/>
</dbReference>
<dbReference type="SUPFAM" id="SSF46565">
    <property type="entry name" value="Chaperone J-domain"/>
    <property type="match status" value="1"/>
</dbReference>
<dbReference type="Gene3D" id="1.20.1280.20">
    <property type="entry name" value="HscB, C-terminal domain"/>
    <property type="match status" value="1"/>
</dbReference>
<organism evidence="4">
    <name type="scientific">Vannella robusta</name>
    <dbReference type="NCBI Taxonomy" id="1487602"/>
    <lineage>
        <taxon>Eukaryota</taxon>
        <taxon>Amoebozoa</taxon>
        <taxon>Discosea</taxon>
        <taxon>Flabellinia</taxon>
        <taxon>Vannellidae</taxon>
        <taxon>Vannella</taxon>
    </lineage>
</organism>
<dbReference type="InterPro" id="IPR036386">
    <property type="entry name" value="HscB_C_sf"/>
</dbReference>
<dbReference type="GO" id="GO:0001671">
    <property type="term" value="F:ATPase activator activity"/>
    <property type="evidence" value="ECO:0007669"/>
    <property type="project" value="InterPro"/>
</dbReference>
<evidence type="ECO:0000313" key="4">
    <source>
        <dbReference type="EMBL" id="CAE2219314.1"/>
    </source>
</evidence>
<dbReference type="NCBIfam" id="TIGR00714">
    <property type="entry name" value="hscB"/>
    <property type="match status" value="1"/>
</dbReference>
<dbReference type="GO" id="GO:0051087">
    <property type="term" value="F:protein-folding chaperone binding"/>
    <property type="evidence" value="ECO:0007669"/>
    <property type="project" value="InterPro"/>
</dbReference>
<dbReference type="SUPFAM" id="SSF47144">
    <property type="entry name" value="HSC20 (HSCB), C-terminal oligomerisation domain"/>
    <property type="match status" value="1"/>
</dbReference>
<comment type="similarity">
    <text evidence="1">Belongs to the HscB family.</text>
</comment>
<dbReference type="PROSITE" id="PS50076">
    <property type="entry name" value="DNAJ_2"/>
    <property type="match status" value="1"/>
</dbReference>
<evidence type="ECO:0000259" key="3">
    <source>
        <dbReference type="PROSITE" id="PS50076"/>
    </source>
</evidence>
<dbReference type="InterPro" id="IPR009073">
    <property type="entry name" value="HscB_oligo_C"/>
</dbReference>
<dbReference type="GO" id="GO:0044571">
    <property type="term" value="P:[2Fe-2S] cluster assembly"/>
    <property type="evidence" value="ECO:0007669"/>
    <property type="project" value="InterPro"/>
</dbReference>
<dbReference type="EMBL" id="HBKP01012058">
    <property type="protein sequence ID" value="CAE2219314.1"/>
    <property type="molecule type" value="Transcribed_RNA"/>
</dbReference>
<dbReference type="GO" id="GO:0051259">
    <property type="term" value="P:protein complex oligomerization"/>
    <property type="evidence" value="ECO:0007669"/>
    <property type="project" value="InterPro"/>
</dbReference>
<proteinExistence type="inferred from homology"/>
<evidence type="ECO:0000256" key="1">
    <source>
        <dbReference type="ARBA" id="ARBA00010476"/>
    </source>
</evidence>
<reference evidence="4" key="1">
    <citation type="submission" date="2021-01" db="EMBL/GenBank/DDBJ databases">
        <authorList>
            <person name="Corre E."/>
            <person name="Pelletier E."/>
            <person name="Niang G."/>
            <person name="Scheremetjew M."/>
            <person name="Finn R."/>
            <person name="Kale V."/>
            <person name="Holt S."/>
            <person name="Cochrane G."/>
            <person name="Meng A."/>
            <person name="Brown T."/>
            <person name="Cohen L."/>
        </authorList>
    </citation>
    <scope>NUCLEOTIDE SEQUENCE</scope>
    <source>
        <strain evidence="4">DIVA3 518/3/11/1/6</strain>
    </source>
</reference>
<dbReference type="PANTHER" id="PTHR14021">
    <property type="entry name" value="IRON-SULFUR CLUSTER CO-CHAPERONE PROTEIN HSCB"/>
    <property type="match status" value="1"/>
</dbReference>
<evidence type="ECO:0000256" key="2">
    <source>
        <dbReference type="ARBA" id="ARBA00023186"/>
    </source>
</evidence>
<keyword evidence="2" id="KW-0143">Chaperone</keyword>
<feature type="domain" description="J" evidence="3">
    <location>
        <begin position="55"/>
        <end position="126"/>
    </location>
</feature>
<dbReference type="InterPro" id="IPR036869">
    <property type="entry name" value="J_dom_sf"/>
</dbReference>
<dbReference type="GO" id="GO:0005739">
    <property type="term" value="C:mitochondrion"/>
    <property type="evidence" value="ECO:0007669"/>
    <property type="project" value="TreeGrafter"/>
</dbReference>
<sequence length="219" mass="25454">MLHTITRSRRLCSLRFPIRSVILRQCSYTCRKCSAELQSKWFCPTCEAPQVPSSNYFELMECNQCFDQSDDLSKHFIKFQKQIHPDRFHSYGEDVVRKVEKISAVLNNAYSTLKEPVERSKYLLKLRGVEYGEDIPPPGPEFLMDVMDIREEIEETTDHDRLRELQQTLQEKKGALVGELSSCYKDFPDVDTSVAVDLTSRLIYVDKLLKAIYDRLPSS</sequence>
<accession>A0A7S4I5J2</accession>
<gene>
    <name evidence="4" type="ORF">VSP0166_LOCUS8455</name>
</gene>
<protein>
    <recommendedName>
        <fullName evidence="3">J domain-containing protein</fullName>
    </recommendedName>
</protein>
<dbReference type="PANTHER" id="PTHR14021:SF15">
    <property type="entry name" value="IRON-SULFUR CLUSTER CO-CHAPERONE PROTEIN HSCB"/>
    <property type="match status" value="1"/>
</dbReference>
<dbReference type="AlphaFoldDB" id="A0A7S4I5J2"/>
<dbReference type="InterPro" id="IPR004640">
    <property type="entry name" value="HscB"/>
</dbReference>
<dbReference type="Pfam" id="PF07743">
    <property type="entry name" value="HSCB_C"/>
    <property type="match status" value="1"/>
</dbReference>
<name>A0A7S4I5J2_9EUKA</name>